<dbReference type="Gene3D" id="1.20.1050.10">
    <property type="match status" value="1"/>
</dbReference>
<dbReference type="GeneID" id="92070577"/>
<name>A0ABR1QWE4_9PEZI</name>
<dbReference type="PANTHER" id="PTHR44051:SF9">
    <property type="entry name" value="GLUTATHIONE S-TRANSFERASE 1"/>
    <property type="match status" value="1"/>
</dbReference>
<dbReference type="InterPro" id="IPR036282">
    <property type="entry name" value="Glutathione-S-Trfase_C_sf"/>
</dbReference>
<dbReference type="CDD" id="cd03046">
    <property type="entry name" value="GST_N_GTT1_like"/>
    <property type="match status" value="1"/>
</dbReference>
<evidence type="ECO:0000313" key="5">
    <source>
        <dbReference type="Proteomes" id="UP001391051"/>
    </source>
</evidence>
<dbReference type="InterPro" id="IPR004046">
    <property type="entry name" value="GST_C"/>
</dbReference>
<evidence type="ECO:0000313" key="4">
    <source>
        <dbReference type="EMBL" id="KAK7967016.1"/>
    </source>
</evidence>
<dbReference type="PANTHER" id="PTHR44051">
    <property type="entry name" value="GLUTATHIONE S-TRANSFERASE-RELATED"/>
    <property type="match status" value="1"/>
</dbReference>
<comment type="similarity">
    <text evidence="1">Belongs to the GST superfamily.</text>
</comment>
<dbReference type="SFLD" id="SFLDS00019">
    <property type="entry name" value="Glutathione_Transferase_(cytos"/>
    <property type="match status" value="1"/>
</dbReference>
<dbReference type="PROSITE" id="PS50405">
    <property type="entry name" value="GST_CTER"/>
    <property type="match status" value="1"/>
</dbReference>
<dbReference type="InterPro" id="IPR004045">
    <property type="entry name" value="Glutathione_S-Trfase_N"/>
</dbReference>
<dbReference type="InterPro" id="IPR010987">
    <property type="entry name" value="Glutathione-S-Trfase_C-like"/>
</dbReference>
<keyword evidence="5" id="KW-1185">Reference proteome</keyword>
<evidence type="ECO:0008006" key="6">
    <source>
        <dbReference type="Google" id="ProtNLM"/>
    </source>
</evidence>
<dbReference type="EMBL" id="JAQQWE010000001">
    <property type="protein sequence ID" value="KAK7967016.1"/>
    <property type="molecule type" value="Genomic_DNA"/>
</dbReference>
<sequence length="268" mass="30214">MAQPKIKLYWLEKSRAQSILWLLEELKLDYDLELFHRNKETMLAPPELKQIHALGKSPVITITPSDAATTGAKPVVIAETGFITQYLCEHFAQPGSKASALMPPRYREGQEGKAGGETEQWMRWQYFLHYTEGSLMPVLIMAMVLGNLKGPKVPFLVRPLTTMIANQIFSAFIFPNAKTHLGFLEQQITTSGGDYMCGTELSAADIVLAFGLVTAKGQFGTFGRWEQSPEKQYPKLWAWMDRMEKEPGYQKSVAKIKEIDSSYGIKFP</sequence>
<feature type="domain" description="GST C-terminal" evidence="3">
    <location>
        <begin position="117"/>
        <end position="263"/>
    </location>
</feature>
<dbReference type="SUPFAM" id="SSF52833">
    <property type="entry name" value="Thioredoxin-like"/>
    <property type="match status" value="1"/>
</dbReference>
<dbReference type="Pfam" id="PF13409">
    <property type="entry name" value="GST_N_2"/>
    <property type="match status" value="1"/>
</dbReference>
<dbReference type="Gene3D" id="3.40.30.10">
    <property type="entry name" value="Glutaredoxin"/>
    <property type="match status" value="1"/>
</dbReference>
<dbReference type="CDD" id="cd03189">
    <property type="entry name" value="GST_C_GTT1_like"/>
    <property type="match status" value="1"/>
</dbReference>
<proteinExistence type="inferred from homology"/>
<organism evidence="4 5">
    <name type="scientific">Apiospora aurea</name>
    <dbReference type="NCBI Taxonomy" id="335848"/>
    <lineage>
        <taxon>Eukaryota</taxon>
        <taxon>Fungi</taxon>
        <taxon>Dikarya</taxon>
        <taxon>Ascomycota</taxon>
        <taxon>Pezizomycotina</taxon>
        <taxon>Sordariomycetes</taxon>
        <taxon>Xylariomycetidae</taxon>
        <taxon>Amphisphaeriales</taxon>
        <taxon>Apiosporaceae</taxon>
        <taxon>Apiospora</taxon>
    </lineage>
</organism>
<dbReference type="InterPro" id="IPR036249">
    <property type="entry name" value="Thioredoxin-like_sf"/>
</dbReference>
<accession>A0ABR1QWE4</accession>
<evidence type="ECO:0000259" key="3">
    <source>
        <dbReference type="PROSITE" id="PS50405"/>
    </source>
</evidence>
<dbReference type="SFLD" id="SFLDG00358">
    <property type="entry name" value="Main_(cytGST)"/>
    <property type="match status" value="1"/>
</dbReference>
<dbReference type="PROSITE" id="PS50404">
    <property type="entry name" value="GST_NTER"/>
    <property type="match status" value="1"/>
</dbReference>
<dbReference type="Proteomes" id="UP001391051">
    <property type="component" value="Unassembled WGS sequence"/>
</dbReference>
<evidence type="ECO:0000259" key="2">
    <source>
        <dbReference type="PROSITE" id="PS50404"/>
    </source>
</evidence>
<comment type="caution">
    <text evidence="4">The sequence shown here is derived from an EMBL/GenBank/DDBJ whole genome shotgun (WGS) entry which is preliminary data.</text>
</comment>
<dbReference type="Pfam" id="PF14497">
    <property type="entry name" value="GST_C_3"/>
    <property type="match status" value="1"/>
</dbReference>
<dbReference type="SUPFAM" id="SSF47616">
    <property type="entry name" value="GST C-terminal domain-like"/>
    <property type="match status" value="1"/>
</dbReference>
<dbReference type="RefSeq" id="XP_066706408.1">
    <property type="nucleotide sequence ID" value="XM_066837515.1"/>
</dbReference>
<feature type="domain" description="GST N-terminal" evidence="2">
    <location>
        <begin position="3"/>
        <end position="95"/>
    </location>
</feature>
<dbReference type="InterPro" id="IPR040079">
    <property type="entry name" value="Glutathione_S-Trfase"/>
</dbReference>
<reference evidence="4 5" key="1">
    <citation type="submission" date="2023-01" db="EMBL/GenBank/DDBJ databases">
        <title>Analysis of 21 Apiospora genomes using comparative genomics revels a genus with tremendous synthesis potential of carbohydrate active enzymes and secondary metabolites.</title>
        <authorList>
            <person name="Sorensen T."/>
        </authorList>
    </citation>
    <scope>NUCLEOTIDE SEQUENCE [LARGE SCALE GENOMIC DNA]</scope>
    <source>
        <strain evidence="4 5">CBS 24483</strain>
    </source>
</reference>
<gene>
    <name evidence="4" type="ORF">PG986_001293</name>
</gene>
<evidence type="ECO:0000256" key="1">
    <source>
        <dbReference type="ARBA" id="ARBA00007409"/>
    </source>
</evidence>
<protein>
    <recommendedName>
        <fullName evidence="6">Glutathione S-transferase 1</fullName>
    </recommendedName>
</protein>